<proteinExistence type="predicted"/>
<comment type="caution">
    <text evidence="2">The sequence shown here is derived from an EMBL/GenBank/DDBJ whole genome shotgun (WGS) entry which is preliminary data.</text>
</comment>
<organism evidence="2 3">
    <name type="scientific">Scophthalmus maximus</name>
    <name type="common">Turbot</name>
    <name type="synonym">Psetta maxima</name>
    <dbReference type="NCBI Taxonomy" id="52904"/>
    <lineage>
        <taxon>Eukaryota</taxon>
        <taxon>Metazoa</taxon>
        <taxon>Chordata</taxon>
        <taxon>Craniata</taxon>
        <taxon>Vertebrata</taxon>
        <taxon>Euteleostomi</taxon>
        <taxon>Actinopterygii</taxon>
        <taxon>Neopterygii</taxon>
        <taxon>Teleostei</taxon>
        <taxon>Neoteleostei</taxon>
        <taxon>Acanthomorphata</taxon>
        <taxon>Carangaria</taxon>
        <taxon>Pleuronectiformes</taxon>
        <taxon>Pleuronectoidei</taxon>
        <taxon>Scophthalmidae</taxon>
        <taxon>Scophthalmus</taxon>
    </lineage>
</organism>
<evidence type="ECO:0000256" key="1">
    <source>
        <dbReference type="SAM" id="MobiDB-lite"/>
    </source>
</evidence>
<feature type="region of interest" description="Disordered" evidence="1">
    <location>
        <begin position="157"/>
        <end position="183"/>
    </location>
</feature>
<accession>A0A6A4TR30</accession>
<evidence type="ECO:0000313" key="2">
    <source>
        <dbReference type="EMBL" id="KAF0046050.1"/>
    </source>
</evidence>
<sequence length="183" mass="20692">MRLDDPHGESDRFTHDKFGLDIATTVIVASIQPPFPKQYRYSMCTYYEFRCALSKINSPSSGLDPPECGGGEKARCRDYLLRAAKMKHTKVQTHNCQNKQKIYVIMNHKRGGFALVLSLRIDPTVNSDIAAGRRHGVEVQIWRCGINSDYIAKPFSKAPRSLSQRSSHQSSRQHGLSIESKPR</sequence>
<evidence type="ECO:0000313" key="3">
    <source>
        <dbReference type="Proteomes" id="UP000438429"/>
    </source>
</evidence>
<dbReference type="EMBL" id="VEVO01000002">
    <property type="protein sequence ID" value="KAF0046050.1"/>
    <property type="molecule type" value="Genomic_DNA"/>
</dbReference>
<reference evidence="2 3" key="1">
    <citation type="submission" date="2019-06" db="EMBL/GenBank/DDBJ databases">
        <title>Draft genomes of female and male turbot (Scophthalmus maximus).</title>
        <authorList>
            <person name="Xu H."/>
            <person name="Xu X.-W."/>
            <person name="Shao C."/>
            <person name="Chen S."/>
        </authorList>
    </citation>
    <scope>NUCLEOTIDE SEQUENCE [LARGE SCALE GENOMIC DNA]</scope>
    <source>
        <strain evidence="2">Ysfricsl-2016a</strain>
        <tissue evidence="2">Blood</tissue>
    </source>
</reference>
<gene>
    <name evidence="2" type="ORF">F2P81_002579</name>
</gene>
<feature type="compositionally biased region" description="Low complexity" evidence="1">
    <location>
        <begin position="160"/>
        <end position="177"/>
    </location>
</feature>
<name>A0A6A4TR30_SCOMX</name>
<dbReference type="AlphaFoldDB" id="A0A6A4TR30"/>
<dbReference type="Proteomes" id="UP000438429">
    <property type="component" value="Unassembled WGS sequence"/>
</dbReference>
<protein>
    <submittedName>
        <fullName evidence="2">Uncharacterized protein</fullName>
    </submittedName>
</protein>